<evidence type="ECO:0000256" key="12">
    <source>
        <dbReference type="ARBA" id="ARBA00032637"/>
    </source>
</evidence>
<dbReference type="Pfam" id="PF01295">
    <property type="entry name" value="Adenylate_cycl"/>
    <property type="match status" value="1"/>
</dbReference>
<dbReference type="EMBL" id="SMFT01000005">
    <property type="protein sequence ID" value="TCJ95901.1"/>
    <property type="molecule type" value="Genomic_DNA"/>
</dbReference>
<proteinExistence type="inferred from homology"/>
<dbReference type="Gene3D" id="3.30.460.10">
    <property type="entry name" value="Beta Polymerase, domain 2"/>
    <property type="match status" value="1"/>
</dbReference>
<gene>
    <name evidence="14" type="ORF">EV694_1903</name>
</gene>
<dbReference type="GO" id="GO:0005737">
    <property type="term" value="C:cytoplasm"/>
    <property type="evidence" value="ECO:0007669"/>
    <property type="project" value="UniProtKB-SubCell"/>
</dbReference>
<keyword evidence="9" id="KW-0115">cAMP biosynthesis</keyword>
<keyword evidence="8" id="KW-0067">ATP-binding</keyword>
<dbReference type="Pfam" id="PF12633">
    <property type="entry name" value="Adenyl_cycl_N"/>
    <property type="match status" value="1"/>
</dbReference>
<comment type="similarity">
    <text evidence="3">Belongs to the adenylyl cyclase class-1 family.</text>
</comment>
<evidence type="ECO:0000256" key="11">
    <source>
        <dbReference type="ARBA" id="ARBA00032597"/>
    </source>
</evidence>
<evidence type="ECO:0000256" key="8">
    <source>
        <dbReference type="ARBA" id="ARBA00022840"/>
    </source>
</evidence>
<organism evidence="14 15">
    <name type="scientific">Volucribacter psittacicida</name>
    <dbReference type="NCBI Taxonomy" id="203482"/>
    <lineage>
        <taxon>Bacteria</taxon>
        <taxon>Pseudomonadati</taxon>
        <taxon>Pseudomonadota</taxon>
        <taxon>Gammaproteobacteria</taxon>
        <taxon>Pasteurellales</taxon>
        <taxon>Pasteurellaceae</taxon>
        <taxon>Volucribacter</taxon>
    </lineage>
</organism>
<evidence type="ECO:0000256" key="10">
    <source>
        <dbReference type="ARBA" id="ARBA00023239"/>
    </source>
</evidence>
<evidence type="ECO:0000256" key="9">
    <source>
        <dbReference type="ARBA" id="ARBA00022998"/>
    </source>
</evidence>
<reference evidence="14 15" key="1">
    <citation type="submission" date="2019-03" db="EMBL/GenBank/DDBJ databases">
        <title>Genomic Encyclopedia of Type Strains, Phase IV (KMG-IV): sequencing the most valuable type-strain genomes for metagenomic binning, comparative biology and taxonomic classification.</title>
        <authorList>
            <person name="Goeker M."/>
        </authorList>
    </citation>
    <scope>NUCLEOTIDE SEQUENCE [LARGE SCALE GENOMIC DNA]</scope>
    <source>
        <strain evidence="14 15">DSM 15534</strain>
    </source>
</reference>
<keyword evidence="10" id="KW-0456">Lyase</keyword>
<dbReference type="OrthoDB" id="5571448at2"/>
<dbReference type="InterPro" id="IPR024686">
    <property type="entry name" value="Adenylate_cyclase_1_CS"/>
</dbReference>
<dbReference type="InterPro" id="IPR000274">
    <property type="entry name" value="Adenylate_cyclase_1"/>
</dbReference>
<sequence>MKYDLALARKYVSTLEKERTTLALLGASNEFRHIFQLLPLLLHINHPRLPGYLADSPAGIAHFQLSAYQQHYLSQQLSPQEQEHLLKQSCDNPAINGVYVMGSIASITQTSESDLDIWVCHQDGLSVVERQRLLAKLKALQNWAKTFAIDMNLFLMDQQRFRSFQYADALTDENSGSAQHILLLDEFYRSTIRLAGKPLLWLHLAVKNEQDYENEVQDLVQQGQINLDDWVDFGGLGKLSANEYLGATLWQLYKGIDSPYKAVIKILLLEAYSWEYPNTQLIAVEFKRRLLNGDTAVNHFDSYLAMLEKVTQYLSQIQDDKRLDFVRQCFYVKANIDAQYERQPHWRNEALLSLIHSWQWSKETTDTLNARDAWKIKQVKRIYNELVQVLMLSYRNLVNFAHKHKVDDSIMPQDISILTRKLYTAFEELAGKVTLLNPQISKDLSEPHLTFIEVRNSQVMKDGWYVVNQAPKITELSRLRYVEYNPNLHKLVSWAYFNGLLTANTQLYISSKNVSLDVLRQFVTDLRLSFAVNVPPASHEDLYHSCEIKNLMVAVNLVSDPTKKLASDNSKQAIKQSDLFSFGPEQQSLVGSIDLIYRNLWNEVRTLHFEGTNAILSALKVLANKIHKHATLPKINVFCYSRYYHQELGQSVLGLLKKCLQGNNEQPLNILRVAGKTWQLFFADRGINLKEITSHKPNNEESSCRKTQTADVPLSEHQHYPYEIDNFASEGFLQFFFEDNPDRTFNVYILDELNHLEIYRHCTGKKEAKIKQINHIYTSSGIDKQDNPYNIVQHNFNYPQFYQILHQGTLTRILPFHSQSHYE</sequence>
<dbReference type="PANTHER" id="PTHR38760">
    <property type="entry name" value="ADENYLATE CYCLASE"/>
    <property type="match status" value="1"/>
</dbReference>
<comment type="catalytic activity">
    <reaction evidence="1">
        <text>ATP = 3',5'-cyclic AMP + diphosphate</text>
        <dbReference type="Rhea" id="RHEA:15389"/>
        <dbReference type="ChEBI" id="CHEBI:30616"/>
        <dbReference type="ChEBI" id="CHEBI:33019"/>
        <dbReference type="ChEBI" id="CHEBI:58165"/>
        <dbReference type="EC" id="4.6.1.1"/>
    </reaction>
</comment>
<dbReference type="SUPFAM" id="SSF81301">
    <property type="entry name" value="Nucleotidyltransferase"/>
    <property type="match status" value="1"/>
</dbReference>
<evidence type="ECO:0000313" key="14">
    <source>
        <dbReference type="EMBL" id="TCJ95901.1"/>
    </source>
</evidence>
<comment type="caution">
    <text evidence="14">The sequence shown here is derived from an EMBL/GenBank/DDBJ whole genome shotgun (WGS) entry which is preliminary data.</text>
</comment>
<keyword evidence="15" id="KW-1185">Reference proteome</keyword>
<keyword evidence="7" id="KW-0547">Nucleotide-binding</keyword>
<dbReference type="GO" id="GO:0005524">
    <property type="term" value="F:ATP binding"/>
    <property type="evidence" value="ECO:0007669"/>
    <property type="project" value="UniProtKB-KW"/>
</dbReference>
<evidence type="ECO:0000313" key="15">
    <source>
        <dbReference type="Proteomes" id="UP000294702"/>
    </source>
</evidence>
<dbReference type="InterPro" id="IPR024685">
    <property type="entry name" value="Adenylate_cyclase_1_N"/>
</dbReference>
<dbReference type="PIRSF" id="PIRSF001444">
    <property type="entry name" value="Adenylate_cycl"/>
    <property type="match status" value="1"/>
</dbReference>
<dbReference type="PANTHER" id="PTHR38760:SF1">
    <property type="entry name" value="ADENYLATE CYCLASE"/>
    <property type="match status" value="1"/>
</dbReference>
<protein>
    <recommendedName>
        <fullName evidence="5">Adenylate cyclase</fullName>
        <ecNumber evidence="4">4.6.1.1</ecNumber>
    </recommendedName>
    <alternativeName>
        <fullName evidence="11">ATP pyrophosphate-lyase</fullName>
    </alternativeName>
    <alternativeName>
        <fullName evidence="12">Adenylyl cyclase</fullName>
    </alternativeName>
</protein>
<evidence type="ECO:0000256" key="7">
    <source>
        <dbReference type="ARBA" id="ARBA00022741"/>
    </source>
</evidence>
<dbReference type="Proteomes" id="UP000294702">
    <property type="component" value="Unassembled WGS sequence"/>
</dbReference>
<dbReference type="RefSeq" id="WP_132691829.1">
    <property type="nucleotide sequence ID" value="NZ_SMFT01000005.1"/>
</dbReference>
<evidence type="ECO:0000256" key="3">
    <source>
        <dbReference type="ARBA" id="ARBA00007901"/>
    </source>
</evidence>
<keyword evidence="6" id="KW-0963">Cytoplasm</keyword>
<evidence type="ECO:0000256" key="5">
    <source>
        <dbReference type="ARBA" id="ARBA00021420"/>
    </source>
</evidence>
<evidence type="ECO:0000256" key="6">
    <source>
        <dbReference type="ARBA" id="ARBA00022490"/>
    </source>
</evidence>
<accession>A0A4R1FWY3</accession>
<evidence type="ECO:0000256" key="1">
    <source>
        <dbReference type="ARBA" id="ARBA00001593"/>
    </source>
</evidence>
<dbReference type="NCBIfam" id="NF006978">
    <property type="entry name" value="PRK09450.1-2"/>
    <property type="match status" value="1"/>
</dbReference>
<comment type="subcellular location">
    <subcellularLocation>
        <location evidence="2">Cytoplasm</location>
    </subcellularLocation>
</comment>
<dbReference type="EC" id="4.6.1.1" evidence="4"/>
<dbReference type="InterPro" id="IPR043519">
    <property type="entry name" value="NT_sf"/>
</dbReference>
<dbReference type="GO" id="GO:0006171">
    <property type="term" value="P:cAMP biosynthetic process"/>
    <property type="evidence" value="ECO:0007669"/>
    <property type="project" value="UniProtKB-KW"/>
</dbReference>
<evidence type="ECO:0000256" key="2">
    <source>
        <dbReference type="ARBA" id="ARBA00004496"/>
    </source>
</evidence>
<name>A0A4R1FWY3_9PAST</name>
<dbReference type="AlphaFoldDB" id="A0A4R1FWY3"/>
<dbReference type="GO" id="GO:0004016">
    <property type="term" value="F:adenylate cyclase activity"/>
    <property type="evidence" value="ECO:0007669"/>
    <property type="project" value="UniProtKB-EC"/>
</dbReference>
<evidence type="ECO:0000259" key="13">
    <source>
        <dbReference type="Pfam" id="PF12633"/>
    </source>
</evidence>
<feature type="domain" description="Adenylate cyclase class-I N-terminal" evidence="13">
    <location>
        <begin position="6"/>
        <end position="201"/>
    </location>
</feature>
<evidence type="ECO:0000256" key="4">
    <source>
        <dbReference type="ARBA" id="ARBA00012201"/>
    </source>
</evidence>
<dbReference type="PROSITE" id="PS01093">
    <property type="entry name" value="ADENYLATE_CYCLASE_1_2"/>
    <property type="match status" value="1"/>
</dbReference>